<feature type="compositionally biased region" description="Low complexity" evidence="1">
    <location>
        <begin position="225"/>
        <end position="237"/>
    </location>
</feature>
<sequence length="421" mass="45039">MSAPQLAALLNERYGFAFAADRIVEVGRTSGSTLFEASNDEGAAVQVELFDIAEVRGIGGDVDSLDAELEKIAAPGAFRPRHAGVTEDGQFYVLREATVGTPLRDLILEKHDAGQTFTNEEARDLLTAAADAVDAYNAAGYPGFLARSINADQLLVQPSWSEVPVKLALVGPSVDLAATEDNLHDFWNVVAQVTSQPVDEQAAARHATAAGYLQEVTSVEKPESSELPAEASAAVAPRPQDGYRKPPEPYPSGYTPPSTPVNAQRNPWPWVIGALAAALVVMLVAWFVTTQRGQEWTAAEQEIAQAYPGVVAKKGGKRGWQGLECESAAPDAGQEAKIRCAGEELGVSVAKYPTQAARDQDLPGEEYATVLGSGECMIADYEIPEAYPQAFAMAPYDKGQFLIVVNGYQAEEMRLDLPVCE</sequence>
<keyword evidence="2" id="KW-1133">Transmembrane helix</keyword>
<accession>A0A0K1RE68</accession>
<evidence type="ECO:0000313" key="3">
    <source>
        <dbReference type="EMBL" id="AKV59678.1"/>
    </source>
</evidence>
<evidence type="ECO:0008006" key="5">
    <source>
        <dbReference type="Google" id="ProtNLM"/>
    </source>
</evidence>
<keyword evidence="2" id="KW-0812">Transmembrane</keyword>
<protein>
    <recommendedName>
        <fullName evidence="5">Serine/threonine protein kinase</fullName>
    </recommendedName>
</protein>
<name>A0A0K1RE68_9CORY</name>
<dbReference type="Proteomes" id="UP000060016">
    <property type="component" value="Chromosome"/>
</dbReference>
<dbReference type="AlphaFoldDB" id="A0A0K1RE68"/>
<reference evidence="3 4" key="1">
    <citation type="submission" date="2015-08" db="EMBL/GenBank/DDBJ databases">
        <authorList>
            <person name="Babu N.S."/>
            <person name="Beckwith C.J."/>
            <person name="Beseler K.G."/>
            <person name="Brison A."/>
            <person name="Carone J.V."/>
            <person name="Caskin T.P."/>
            <person name="Diamond M."/>
            <person name="Durham M.E."/>
            <person name="Foxe J.M."/>
            <person name="Go M."/>
            <person name="Henderson B.A."/>
            <person name="Jones I.B."/>
            <person name="McGettigan J.A."/>
            <person name="Micheletti S.J."/>
            <person name="Nasrallah M.E."/>
            <person name="Ortiz D."/>
            <person name="Piller C.R."/>
            <person name="Privatt S.R."/>
            <person name="Schneider S.L."/>
            <person name="Sharp S."/>
            <person name="Smith T.C."/>
            <person name="Stanton J.D."/>
            <person name="Ullery H.E."/>
            <person name="Wilson R.J."/>
            <person name="Serrano M.G."/>
            <person name="Buck G."/>
            <person name="Lee V."/>
            <person name="Wang Y."/>
            <person name="Carvalho R."/>
            <person name="Voegtly L."/>
            <person name="Shi R."/>
            <person name="Duckworth R."/>
            <person name="Johnson A."/>
            <person name="Loviza R."/>
            <person name="Walstead R."/>
            <person name="Shah Z."/>
            <person name="Kiflezghi M."/>
            <person name="Wade K."/>
            <person name="Ball S.L."/>
            <person name="Bradley K.W."/>
            <person name="Asai D.J."/>
            <person name="Bowman C.A."/>
            <person name="Russell D.A."/>
            <person name="Pope W.H."/>
            <person name="Jacobs-Sera D."/>
            <person name="Hendrix R.W."/>
            <person name="Hatfull G.F."/>
        </authorList>
    </citation>
    <scope>NUCLEOTIDE SEQUENCE [LARGE SCALE GENOMIC DNA]</scope>
    <source>
        <strain evidence="3 4">PUDD_83A45</strain>
    </source>
</reference>
<organism evidence="3 4">
    <name type="scientific">Corynebacterium riegelii</name>
    <dbReference type="NCBI Taxonomy" id="156976"/>
    <lineage>
        <taxon>Bacteria</taxon>
        <taxon>Bacillati</taxon>
        <taxon>Actinomycetota</taxon>
        <taxon>Actinomycetes</taxon>
        <taxon>Mycobacteriales</taxon>
        <taxon>Corynebacteriaceae</taxon>
        <taxon>Corynebacterium</taxon>
    </lineage>
</organism>
<evidence type="ECO:0000256" key="2">
    <source>
        <dbReference type="SAM" id="Phobius"/>
    </source>
</evidence>
<feature type="transmembrane region" description="Helical" evidence="2">
    <location>
        <begin position="268"/>
        <end position="288"/>
    </location>
</feature>
<dbReference type="KEGG" id="crie:AK829_11725"/>
<dbReference type="RefSeq" id="WP_052206134.1">
    <property type="nucleotide sequence ID" value="NZ_CP012342.1"/>
</dbReference>
<keyword evidence="2" id="KW-0472">Membrane</keyword>
<evidence type="ECO:0000256" key="1">
    <source>
        <dbReference type="SAM" id="MobiDB-lite"/>
    </source>
</evidence>
<proteinExistence type="predicted"/>
<gene>
    <name evidence="3" type="ORF">AK829_11725</name>
</gene>
<feature type="region of interest" description="Disordered" evidence="1">
    <location>
        <begin position="217"/>
        <end position="258"/>
    </location>
</feature>
<keyword evidence="4" id="KW-1185">Reference proteome</keyword>
<evidence type="ECO:0000313" key="4">
    <source>
        <dbReference type="Proteomes" id="UP000060016"/>
    </source>
</evidence>
<dbReference type="STRING" id="156976.AK829_11725"/>
<dbReference type="PATRIC" id="fig|156976.3.peg.2370"/>
<dbReference type="EMBL" id="CP012342">
    <property type="protein sequence ID" value="AKV59678.1"/>
    <property type="molecule type" value="Genomic_DNA"/>
</dbReference>